<comment type="caution">
    <text evidence="1">The sequence shown here is derived from an EMBL/GenBank/DDBJ whole genome shotgun (WGS) entry which is preliminary data.</text>
</comment>
<dbReference type="InterPro" id="IPR006724">
    <property type="entry name" value="Phage_TTP"/>
</dbReference>
<accession>A0ABT4H7G7</accession>
<sequence>MADKITVPVGLKNIYYAKLIKDDETGVTYDTPKRLAPAITANITPSVNSATLFAENGPFITANALGEITVEIGVADIPFDIQAELLGMTVNSDGVLVDNAEDQAPEVALGFERNTEAGTSRFTWLLKGRFKLPNEEAKTAAGTPEFQTPTISAVFLKRIFDGNWRFRVDSGSTGVKPDVVANWFKEVYSGPAGTPTP</sequence>
<dbReference type="Proteomes" id="UP001527181">
    <property type="component" value="Unassembled WGS sequence"/>
</dbReference>
<name>A0ABT4H7G7_PAEAL</name>
<evidence type="ECO:0000313" key="1">
    <source>
        <dbReference type="EMBL" id="MCY9764933.1"/>
    </source>
</evidence>
<proteinExistence type="predicted"/>
<reference evidence="1 2" key="1">
    <citation type="submission" date="2022-05" db="EMBL/GenBank/DDBJ databases">
        <title>Genome Sequencing of Bee-Associated Microbes.</title>
        <authorList>
            <person name="Dunlap C."/>
        </authorList>
    </citation>
    <scope>NUCLEOTIDE SEQUENCE [LARGE SCALE GENOMIC DNA]</scope>
    <source>
        <strain evidence="1 2">NRRL B-04010</strain>
    </source>
</reference>
<keyword evidence="2" id="KW-1185">Reference proteome</keyword>
<dbReference type="NCBIfam" id="TIGR01603">
    <property type="entry name" value="maj_tail_phi13"/>
    <property type="match status" value="1"/>
</dbReference>
<dbReference type="EMBL" id="JAMDNP010000137">
    <property type="protein sequence ID" value="MCY9764933.1"/>
    <property type="molecule type" value="Genomic_DNA"/>
</dbReference>
<organism evidence="1 2">
    <name type="scientific">Paenibacillus alvei</name>
    <name type="common">Bacillus alvei</name>
    <dbReference type="NCBI Taxonomy" id="44250"/>
    <lineage>
        <taxon>Bacteria</taxon>
        <taxon>Bacillati</taxon>
        <taxon>Bacillota</taxon>
        <taxon>Bacilli</taxon>
        <taxon>Bacillales</taxon>
        <taxon>Paenibacillaceae</taxon>
        <taxon>Paenibacillus</taxon>
    </lineage>
</organism>
<dbReference type="InterPro" id="IPR006490">
    <property type="entry name" value="Maj_tail_phi13"/>
</dbReference>
<gene>
    <name evidence="1" type="ORF">M5X12_31030</name>
</gene>
<dbReference type="RefSeq" id="WP_268600516.1">
    <property type="nucleotide sequence ID" value="NZ_JAMDNP010000137.1"/>
</dbReference>
<protein>
    <submittedName>
        <fullName evidence="1">Phage tail protein</fullName>
    </submittedName>
</protein>
<dbReference type="Pfam" id="PF04630">
    <property type="entry name" value="Phage_TTP_1"/>
    <property type="match status" value="1"/>
</dbReference>
<evidence type="ECO:0000313" key="2">
    <source>
        <dbReference type="Proteomes" id="UP001527181"/>
    </source>
</evidence>